<gene>
    <name evidence="11" type="ORF">JXQ802_LOCUS20061</name>
    <name evidence="10" type="ORF">PYM288_LOCUS15181</name>
</gene>
<keyword evidence="7" id="KW-0675">Receptor</keyword>
<dbReference type="PROSITE" id="PS51030">
    <property type="entry name" value="NUCLEAR_REC_DBD_2"/>
    <property type="match status" value="1"/>
</dbReference>
<keyword evidence="4" id="KW-0805">Transcription regulation</keyword>
<dbReference type="InterPro" id="IPR013088">
    <property type="entry name" value="Znf_NHR/GATA"/>
</dbReference>
<dbReference type="GO" id="GO:0000978">
    <property type="term" value="F:RNA polymerase II cis-regulatory region sequence-specific DNA binding"/>
    <property type="evidence" value="ECO:0007669"/>
    <property type="project" value="TreeGrafter"/>
</dbReference>
<dbReference type="Gene3D" id="1.10.565.10">
    <property type="entry name" value="Retinoid X Receptor"/>
    <property type="match status" value="1"/>
</dbReference>
<evidence type="ECO:0000259" key="9">
    <source>
        <dbReference type="PROSITE" id="PS51030"/>
    </source>
</evidence>
<keyword evidence="13" id="KW-1185">Reference proteome</keyword>
<evidence type="ECO:0000256" key="8">
    <source>
        <dbReference type="ARBA" id="ARBA00023242"/>
    </source>
</evidence>
<organism evidence="10 12">
    <name type="scientific">Rotaria sordida</name>
    <dbReference type="NCBI Taxonomy" id="392033"/>
    <lineage>
        <taxon>Eukaryota</taxon>
        <taxon>Metazoa</taxon>
        <taxon>Spiralia</taxon>
        <taxon>Gnathifera</taxon>
        <taxon>Rotifera</taxon>
        <taxon>Eurotatoria</taxon>
        <taxon>Bdelloidea</taxon>
        <taxon>Philodinida</taxon>
        <taxon>Philodinidae</taxon>
        <taxon>Rotaria</taxon>
    </lineage>
</organism>
<dbReference type="SUPFAM" id="SSF57716">
    <property type="entry name" value="Glucocorticoid receptor-like (DNA-binding domain)"/>
    <property type="match status" value="1"/>
</dbReference>
<dbReference type="PRINTS" id="PR00047">
    <property type="entry name" value="STROIDFINGER"/>
</dbReference>
<dbReference type="SUPFAM" id="SSF48508">
    <property type="entry name" value="Nuclear receptor ligand-binding domain"/>
    <property type="match status" value="1"/>
</dbReference>
<accession>A0A814HN70</accession>
<dbReference type="AlphaFoldDB" id="A0A814HN70"/>
<keyword evidence="3" id="KW-0862">Zinc</keyword>
<dbReference type="InterPro" id="IPR050234">
    <property type="entry name" value="Nuclear_hormone_rcpt_NR1"/>
</dbReference>
<dbReference type="InterPro" id="IPR035500">
    <property type="entry name" value="NHR-like_dom_sf"/>
</dbReference>
<dbReference type="SMART" id="SM00399">
    <property type="entry name" value="ZnF_C4"/>
    <property type="match status" value="1"/>
</dbReference>
<dbReference type="GO" id="GO:0008270">
    <property type="term" value="F:zinc ion binding"/>
    <property type="evidence" value="ECO:0007669"/>
    <property type="project" value="UniProtKB-KW"/>
</dbReference>
<keyword evidence="5" id="KW-0238">DNA-binding</keyword>
<evidence type="ECO:0000256" key="1">
    <source>
        <dbReference type="ARBA" id="ARBA00022723"/>
    </source>
</evidence>
<proteinExistence type="predicted"/>
<evidence type="ECO:0000313" key="10">
    <source>
        <dbReference type="EMBL" id="CAF1012487.1"/>
    </source>
</evidence>
<dbReference type="EMBL" id="CAJNOH010000357">
    <property type="protein sequence ID" value="CAF1012487.1"/>
    <property type="molecule type" value="Genomic_DNA"/>
</dbReference>
<dbReference type="GO" id="GO:0000122">
    <property type="term" value="P:negative regulation of transcription by RNA polymerase II"/>
    <property type="evidence" value="ECO:0007669"/>
    <property type="project" value="TreeGrafter"/>
</dbReference>
<evidence type="ECO:0000313" key="13">
    <source>
        <dbReference type="Proteomes" id="UP000663870"/>
    </source>
</evidence>
<evidence type="ECO:0000256" key="3">
    <source>
        <dbReference type="ARBA" id="ARBA00022833"/>
    </source>
</evidence>
<feature type="domain" description="Nuclear receptor" evidence="9">
    <location>
        <begin position="97"/>
        <end position="179"/>
    </location>
</feature>
<evidence type="ECO:0000313" key="12">
    <source>
        <dbReference type="Proteomes" id="UP000663854"/>
    </source>
</evidence>
<dbReference type="EMBL" id="CAJNOL010000565">
    <property type="protein sequence ID" value="CAF1118229.1"/>
    <property type="molecule type" value="Genomic_DNA"/>
</dbReference>
<dbReference type="GO" id="GO:0004879">
    <property type="term" value="F:nuclear receptor activity"/>
    <property type="evidence" value="ECO:0007669"/>
    <property type="project" value="TreeGrafter"/>
</dbReference>
<dbReference type="Proteomes" id="UP000663854">
    <property type="component" value="Unassembled WGS sequence"/>
</dbReference>
<evidence type="ECO:0000256" key="2">
    <source>
        <dbReference type="ARBA" id="ARBA00022771"/>
    </source>
</evidence>
<comment type="caution">
    <text evidence="10">The sequence shown here is derived from an EMBL/GenBank/DDBJ whole genome shotgun (WGS) entry which is preliminary data.</text>
</comment>
<dbReference type="InterPro" id="IPR001628">
    <property type="entry name" value="Znf_hrmn_rcpt"/>
</dbReference>
<dbReference type="Gene3D" id="3.30.50.10">
    <property type="entry name" value="Erythroid Transcription Factor GATA-1, subunit A"/>
    <property type="match status" value="1"/>
</dbReference>
<dbReference type="GO" id="GO:0030154">
    <property type="term" value="P:cell differentiation"/>
    <property type="evidence" value="ECO:0007669"/>
    <property type="project" value="TreeGrafter"/>
</dbReference>
<dbReference type="Proteomes" id="UP000663870">
    <property type="component" value="Unassembled WGS sequence"/>
</dbReference>
<dbReference type="PANTHER" id="PTHR24082">
    <property type="entry name" value="NUCLEAR HORMONE RECEPTOR"/>
    <property type="match status" value="1"/>
</dbReference>
<evidence type="ECO:0000256" key="4">
    <source>
        <dbReference type="ARBA" id="ARBA00023015"/>
    </source>
</evidence>
<evidence type="ECO:0000256" key="7">
    <source>
        <dbReference type="ARBA" id="ARBA00023170"/>
    </source>
</evidence>
<reference evidence="10" key="1">
    <citation type="submission" date="2021-02" db="EMBL/GenBank/DDBJ databases">
        <authorList>
            <person name="Nowell W R."/>
        </authorList>
    </citation>
    <scope>NUCLEOTIDE SEQUENCE</scope>
</reference>
<name>A0A814HN70_9BILA</name>
<dbReference type="PANTHER" id="PTHR24082:SF283">
    <property type="entry name" value="NUCLEAR HORMONE RECEPTOR HR96"/>
    <property type="match status" value="1"/>
</dbReference>
<sequence length="491" mass="57063">MANINNSKLISNDKEQSENTKSKKMVFITSVDDDNDNILSCLKSTNVDTFIIDLNNTNLMNEYRINNKTTQQFVSQSEQEISVDIPKNTNKKKRKADLTCVICGGQAVGYNFSQISCESCKAFFRRHAFQSIEKAKCINYNDNDFKVRCNIAYNVKNKCQRCRLLKCFQEGMRRDFILSPEEKQLKKQRLEENRQLRSTLINNNNNNNNNKSKNIIESITTNQKNKSVYNVGSYSSKLLTETDRLCLLHIQKAYFSASQSTPSASSVISCELASDKMSTFINTIDIQKFTAIKLINFLREIPEFKQLDEDNRLILVKYNLTLLFFMYHSLNFDSVREIFYDLDTGDTVSPNEEAFAQYRKSLFILCYGYEFNKTVMSIFHVLANIINKDPIIIQLLMLIMIFSKGLSANDDHEPLLNDEKHVFYAQSKYTDLLFRYLMEQSSFEVVIMKITHIIEQLLKIQKVSRDFRQYIRSNIDVTHVNPLMKSLLHLT</sequence>
<dbReference type="GO" id="GO:0045944">
    <property type="term" value="P:positive regulation of transcription by RNA polymerase II"/>
    <property type="evidence" value="ECO:0007669"/>
    <property type="project" value="TreeGrafter"/>
</dbReference>
<keyword evidence="8" id="KW-0539">Nucleus</keyword>
<dbReference type="Pfam" id="PF00105">
    <property type="entry name" value="zf-C4"/>
    <property type="match status" value="1"/>
</dbReference>
<evidence type="ECO:0000256" key="6">
    <source>
        <dbReference type="ARBA" id="ARBA00023163"/>
    </source>
</evidence>
<evidence type="ECO:0000313" key="11">
    <source>
        <dbReference type="EMBL" id="CAF1118229.1"/>
    </source>
</evidence>
<keyword evidence="2" id="KW-0863">Zinc-finger</keyword>
<protein>
    <recommendedName>
        <fullName evidence="9">Nuclear receptor domain-containing protein</fullName>
    </recommendedName>
</protein>
<keyword evidence="6" id="KW-0804">Transcription</keyword>
<evidence type="ECO:0000256" key="5">
    <source>
        <dbReference type="ARBA" id="ARBA00023125"/>
    </source>
</evidence>
<keyword evidence="1" id="KW-0479">Metal-binding</keyword>